<organism evidence="2 3">
    <name type="scientific">Desulfoluna limicola</name>
    <dbReference type="NCBI Taxonomy" id="2810562"/>
    <lineage>
        <taxon>Bacteria</taxon>
        <taxon>Pseudomonadati</taxon>
        <taxon>Thermodesulfobacteriota</taxon>
        <taxon>Desulfobacteria</taxon>
        <taxon>Desulfobacterales</taxon>
        <taxon>Desulfolunaceae</taxon>
        <taxon>Desulfoluna</taxon>
    </lineage>
</organism>
<feature type="transmembrane region" description="Helical" evidence="1">
    <location>
        <begin position="189"/>
        <end position="209"/>
    </location>
</feature>
<reference evidence="2 3" key="1">
    <citation type="submission" date="2021-02" db="EMBL/GenBank/DDBJ databases">
        <title>Complete genome of Desulfoluna sp. strain ASN36.</title>
        <authorList>
            <person name="Takahashi A."/>
            <person name="Kojima H."/>
            <person name="Fukui M."/>
        </authorList>
    </citation>
    <scope>NUCLEOTIDE SEQUENCE [LARGE SCALE GENOMIC DNA]</scope>
    <source>
        <strain evidence="2 3">ASN36</strain>
    </source>
</reference>
<keyword evidence="1" id="KW-0812">Transmembrane</keyword>
<name>A0ABM7PII4_9BACT</name>
<protein>
    <recommendedName>
        <fullName evidence="4">Lipopolysaccharide biosynthesis protein</fullName>
    </recommendedName>
</protein>
<evidence type="ECO:0000256" key="1">
    <source>
        <dbReference type="SAM" id="Phobius"/>
    </source>
</evidence>
<keyword evidence="1" id="KW-1133">Transmembrane helix</keyword>
<evidence type="ECO:0000313" key="2">
    <source>
        <dbReference type="EMBL" id="BCS96869.1"/>
    </source>
</evidence>
<evidence type="ECO:0000313" key="3">
    <source>
        <dbReference type="Proteomes" id="UP001320148"/>
    </source>
</evidence>
<evidence type="ECO:0008006" key="4">
    <source>
        <dbReference type="Google" id="ProtNLM"/>
    </source>
</evidence>
<dbReference type="EMBL" id="AP024488">
    <property type="protein sequence ID" value="BCS96869.1"/>
    <property type="molecule type" value="Genomic_DNA"/>
</dbReference>
<feature type="transmembrane region" description="Helical" evidence="1">
    <location>
        <begin position="15"/>
        <end position="36"/>
    </location>
</feature>
<gene>
    <name evidence="2" type="ORF">DSLASN_25010</name>
</gene>
<accession>A0ABM7PII4</accession>
<proteinExistence type="predicted"/>
<sequence length="255" mass="28949">MSYILRRYAHGAKRYRAWFLLSFLMPGLYLLSAFYAPDRHTVWQDVQLPAETRFASTNTPTVFNTIDEVVADQALFFQNNFAVNRYFNLSMENVQHLEKERYQKVTAAIRANITLAYTNGIARITYLGKDPELGNDLVGYYARRLVRQAREGIERSGLLVPQNQQPKLASGIESSAIRALWRPDRQGPLLTLFIASVLAVLVLIAALEWNDAALKSERQIARYVNLPVLGSLPDLNRITKVIGDHPSHDDMARIS</sequence>
<keyword evidence="3" id="KW-1185">Reference proteome</keyword>
<dbReference type="Proteomes" id="UP001320148">
    <property type="component" value="Chromosome"/>
</dbReference>
<keyword evidence="1" id="KW-0472">Membrane</keyword>